<dbReference type="PANTHER" id="PTHR48098">
    <property type="entry name" value="ENTEROCHELIN ESTERASE-RELATED"/>
    <property type="match status" value="1"/>
</dbReference>
<dbReference type="InterPro" id="IPR000801">
    <property type="entry name" value="Esterase-like"/>
</dbReference>
<evidence type="ECO:0000256" key="4">
    <source>
        <dbReference type="ARBA" id="ARBA00013244"/>
    </source>
</evidence>
<dbReference type="Proteomes" id="UP000572680">
    <property type="component" value="Unassembled WGS sequence"/>
</dbReference>
<evidence type="ECO:0000256" key="8">
    <source>
        <dbReference type="ARBA" id="ARBA00048109"/>
    </source>
</evidence>
<evidence type="ECO:0000256" key="1">
    <source>
        <dbReference type="ARBA" id="ARBA00000697"/>
    </source>
</evidence>
<dbReference type="InterPro" id="IPR050583">
    <property type="entry name" value="Mycobacterial_A85_antigen"/>
</dbReference>
<dbReference type="GO" id="GO:0004144">
    <property type="term" value="F:diacylglycerol O-acyltransferase activity"/>
    <property type="evidence" value="ECO:0007669"/>
    <property type="project" value="UniProtKB-EC"/>
</dbReference>
<evidence type="ECO:0000313" key="10">
    <source>
        <dbReference type="Proteomes" id="UP000572680"/>
    </source>
</evidence>
<dbReference type="Pfam" id="PF00756">
    <property type="entry name" value="Esterase"/>
    <property type="match status" value="1"/>
</dbReference>
<dbReference type="SUPFAM" id="SSF53474">
    <property type="entry name" value="alpha/beta-Hydrolases"/>
    <property type="match status" value="1"/>
</dbReference>
<keyword evidence="6" id="KW-0012">Acyltransferase</keyword>
<gene>
    <name evidence="9" type="ORF">HNR61_000487</name>
</gene>
<dbReference type="EMBL" id="JACJIA010000001">
    <property type="protein sequence ID" value="MBA8948889.1"/>
    <property type="molecule type" value="Genomic_DNA"/>
</dbReference>
<dbReference type="InterPro" id="IPR029058">
    <property type="entry name" value="AB_hydrolase_fold"/>
</dbReference>
<keyword evidence="10" id="KW-1185">Reference proteome</keyword>
<dbReference type="PROSITE" id="PS51318">
    <property type="entry name" value="TAT"/>
    <property type="match status" value="1"/>
</dbReference>
<comment type="caution">
    <text evidence="9">The sequence shown here is derived from an EMBL/GenBank/DDBJ whole genome shotgun (WGS) entry which is preliminary data.</text>
</comment>
<comment type="catalytic activity">
    <reaction evidence="8">
        <text>an acyl-CoA + a 1,2-diacyl-sn-glycerol = a triacyl-sn-glycerol + CoA</text>
        <dbReference type="Rhea" id="RHEA:10868"/>
        <dbReference type="ChEBI" id="CHEBI:17815"/>
        <dbReference type="ChEBI" id="CHEBI:57287"/>
        <dbReference type="ChEBI" id="CHEBI:58342"/>
        <dbReference type="ChEBI" id="CHEBI:64615"/>
        <dbReference type="EC" id="2.3.1.20"/>
    </reaction>
</comment>
<dbReference type="GO" id="GO:0050348">
    <property type="term" value="F:trehalose O-mycolyltransferase activity"/>
    <property type="evidence" value="ECO:0007669"/>
    <property type="project" value="UniProtKB-EC"/>
</dbReference>
<dbReference type="Gene3D" id="3.40.50.1820">
    <property type="entry name" value="alpha/beta hydrolase"/>
    <property type="match status" value="1"/>
</dbReference>
<protein>
    <recommendedName>
        <fullName evidence="7">Acyl-CoA:diacylglycerol acyltransferase</fullName>
        <ecNumber evidence="3">2.3.1.122</ecNumber>
        <ecNumber evidence="4">2.3.1.20</ecNumber>
    </recommendedName>
</protein>
<dbReference type="AlphaFoldDB" id="A0A7W3LIN8"/>
<reference evidence="9 10" key="1">
    <citation type="submission" date="2020-08" db="EMBL/GenBank/DDBJ databases">
        <title>Genomic Encyclopedia of Type Strains, Phase IV (KMG-IV): sequencing the most valuable type-strain genomes for metagenomic binning, comparative biology and taxonomic classification.</title>
        <authorList>
            <person name="Goeker M."/>
        </authorList>
    </citation>
    <scope>NUCLEOTIDE SEQUENCE [LARGE SCALE GENOMIC DNA]</scope>
    <source>
        <strain evidence="9 10">DSM 44197</strain>
    </source>
</reference>
<dbReference type="EC" id="2.3.1.122" evidence="3"/>
<dbReference type="PANTHER" id="PTHR48098:SF1">
    <property type="entry name" value="DIACYLGLYCEROL ACYLTRANSFERASE_MYCOLYLTRANSFERASE AG85A"/>
    <property type="match status" value="1"/>
</dbReference>
<comment type="similarity">
    <text evidence="2">Belongs to the mycobacterial A85 antigen family.</text>
</comment>
<evidence type="ECO:0000256" key="3">
    <source>
        <dbReference type="ARBA" id="ARBA00012820"/>
    </source>
</evidence>
<keyword evidence="5" id="KW-0808">Transferase</keyword>
<evidence type="ECO:0000256" key="2">
    <source>
        <dbReference type="ARBA" id="ARBA00005874"/>
    </source>
</evidence>
<evidence type="ECO:0000313" key="9">
    <source>
        <dbReference type="EMBL" id="MBA8948889.1"/>
    </source>
</evidence>
<name>A0A7W3LIN8_ACTNM</name>
<dbReference type="EC" id="2.3.1.20" evidence="4"/>
<dbReference type="InterPro" id="IPR006311">
    <property type="entry name" value="TAT_signal"/>
</dbReference>
<evidence type="ECO:0000256" key="7">
    <source>
        <dbReference type="ARBA" id="ARBA00032572"/>
    </source>
</evidence>
<comment type="catalytic activity">
    <reaction evidence="1">
        <text>2 alpha,alpha'-trehalose 6-mycolate = alpha,alpha'-trehalose 6,6'-bismycolate + alpha,alpha-trehalose</text>
        <dbReference type="Rhea" id="RHEA:23472"/>
        <dbReference type="ChEBI" id="CHEBI:16551"/>
        <dbReference type="ChEBI" id="CHEBI:18195"/>
        <dbReference type="ChEBI" id="CHEBI:18234"/>
        <dbReference type="EC" id="2.3.1.122"/>
    </reaction>
</comment>
<proteinExistence type="inferred from homology"/>
<keyword evidence="9" id="KW-0378">Hydrolase</keyword>
<evidence type="ECO:0000256" key="6">
    <source>
        <dbReference type="ARBA" id="ARBA00023315"/>
    </source>
</evidence>
<accession>A0A7W3LIN8</accession>
<evidence type="ECO:0000256" key="5">
    <source>
        <dbReference type="ARBA" id="ARBA00022679"/>
    </source>
</evidence>
<organism evidence="9 10">
    <name type="scientific">Actinomadura namibiensis</name>
    <dbReference type="NCBI Taxonomy" id="182080"/>
    <lineage>
        <taxon>Bacteria</taxon>
        <taxon>Bacillati</taxon>
        <taxon>Actinomycetota</taxon>
        <taxon>Actinomycetes</taxon>
        <taxon>Streptosporangiales</taxon>
        <taxon>Thermomonosporaceae</taxon>
        <taxon>Actinomadura</taxon>
    </lineage>
</organism>
<dbReference type="GO" id="GO:0016787">
    <property type="term" value="F:hydrolase activity"/>
    <property type="evidence" value="ECO:0007669"/>
    <property type="project" value="UniProtKB-KW"/>
</dbReference>
<sequence>METRRTFCRTAILSTGAALGGGLLTGTADAAGARVVAEKRINARTLDLTVASRAMRRNVKVRLLLPRGWSRKARRTWPAVWALHGGNDRYDAWYRRTDIERLAARHQVIVVMPEGGYAGGYTDWWNYGRGGSPAWETFHLTELRGLLEARYRAGGRRAVIGQSSGGYGALIYAARHPGMFRFAASYSGFCSTLSPGVPEVLMTGLSGLGPFVDKNAMWGHPIFQRNVWAAHDPVTQASRLRGTRLYVSVARKGLKGPLDRPDAQAVDPAEEFCHYTTVPFLNRLRKLRIPVTTHLYAKGTHSWAYWQYELHRSWPLMMKALRA</sequence>
<dbReference type="RefSeq" id="WP_182841445.1">
    <property type="nucleotide sequence ID" value="NZ_BAAALP010000006.1"/>
</dbReference>